<protein>
    <submittedName>
        <fullName evidence="2">Uncharacterized protein</fullName>
    </submittedName>
</protein>
<accession>A0A553V141</accession>
<reference evidence="2 3" key="1">
    <citation type="submission" date="2019-07" db="EMBL/GenBank/DDBJ databases">
        <title>Deinococcus detaillus sp. nov., isolated from humus soil in Antarctica.</title>
        <authorList>
            <person name="Zhang K."/>
        </authorList>
    </citation>
    <scope>NUCLEOTIDE SEQUENCE [LARGE SCALE GENOMIC DNA]</scope>
    <source>
        <strain evidence="2 3">H1</strain>
    </source>
</reference>
<comment type="caution">
    <text evidence="2">The sequence shown here is derived from an EMBL/GenBank/DDBJ whole genome shotgun (WGS) entry which is preliminary data.</text>
</comment>
<dbReference type="AlphaFoldDB" id="A0A553V141"/>
<sequence length="305" mass="33604">MADLAPVTLANTVPTFDSTLQLSPVKQINFRGQEPWGRWLLGKQAKLIFSSTTQQQVELDVKLSLPYEGQWIKLILNGDVIFRATHRPKMPGEFKSQLLIDAKQGTNQLEFLTNRSNLGGEGQPFAKNDSSDISISLNLVSFQPLQTQAQVLYGPQPSSSVGTAYSSAGAQGLERIFAESGPSTVSYKLLRRFEKQGFTFTVDGKSVHTLPSQQPGNLLVGSFNLPRLELNSYQVHVLRVSSIVPPSAQPFPTTAKDGPDVQFYVQQLQIKDAAPSIQNNVLLLGLVTALLIGLLWLLLFRLRRS</sequence>
<keyword evidence="1" id="KW-0812">Transmembrane</keyword>
<gene>
    <name evidence="2" type="ORF">FNU79_08170</name>
</gene>
<evidence type="ECO:0000313" key="2">
    <source>
        <dbReference type="EMBL" id="TSA86146.1"/>
    </source>
</evidence>
<keyword evidence="1" id="KW-0472">Membrane</keyword>
<keyword evidence="1" id="KW-1133">Transmembrane helix</keyword>
<dbReference type="Proteomes" id="UP000316092">
    <property type="component" value="Unassembled WGS sequence"/>
</dbReference>
<evidence type="ECO:0000313" key="3">
    <source>
        <dbReference type="Proteomes" id="UP000316092"/>
    </source>
</evidence>
<dbReference type="OrthoDB" id="67032at2"/>
<dbReference type="RefSeq" id="WP_143720373.1">
    <property type="nucleotide sequence ID" value="NZ_VKDB01000006.1"/>
</dbReference>
<keyword evidence="3" id="KW-1185">Reference proteome</keyword>
<organism evidence="2 3">
    <name type="scientific">Deinococcus detaillensis</name>
    <dbReference type="NCBI Taxonomy" id="2592048"/>
    <lineage>
        <taxon>Bacteria</taxon>
        <taxon>Thermotogati</taxon>
        <taxon>Deinococcota</taxon>
        <taxon>Deinococci</taxon>
        <taxon>Deinococcales</taxon>
        <taxon>Deinococcaceae</taxon>
        <taxon>Deinococcus</taxon>
    </lineage>
</organism>
<proteinExistence type="predicted"/>
<feature type="transmembrane region" description="Helical" evidence="1">
    <location>
        <begin position="281"/>
        <end position="300"/>
    </location>
</feature>
<dbReference type="EMBL" id="VKDB01000006">
    <property type="protein sequence ID" value="TSA86146.1"/>
    <property type="molecule type" value="Genomic_DNA"/>
</dbReference>
<name>A0A553V141_9DEIO</name>
<evidence type="ECO:0000256" key="1">
    <source>
        <dbReference type="SAM" id="Phobius"/>
    </source>
</evidence>